<dbReference type="AlphaFoldDB" id="A0A0R3U6X8"/>
<protein>
    <submittedName>
        <fullName evidence="4">Ovule protein</fullName>
    </submittedName>
</protein>
<dbReference type="EMBL" id="UXSR01000437">
    <property type="protein sequence ID" value="VDD76563.1"/>
    <property type="molecule type" value="Genomic_DNA"/>
</dbReference>
<feature type="region of interest" description="Disordered" evidence="1">
    <location>
        <begin position="237"/>
        <end position="256"/>
    </location>
</feature>
<organism evidence="2 3">
    <name type="scientific">Mesocestoides corti</name>
    <name type="common">Flatworm</name>
    <dbReference type="NCBI Taxonomy" id="53468"/>
    <lineage>
        <taxon>Eukaryota</taxon>
        <taxon>Metazoa</taxon>
        <taxon>Spiralia</taxon>
        <taxon>Lophotrochozoa</taxon>
        <taxon>Platyhelminthes</taxon>
        <taxon>Cestoda</taxon>
        <taxon>Eucestoda</taxon>
        <taxon>Cyclophyllidea</taxon>
        <taxon>Mesocestoididae</taxon>
        <taxon>Mesocestoides</taxon>
    </lineage>
</organism>
<evidence type="ECO:0000313" key="3">
    <source>
        <dbReference type="Proteomes" id="UP000267029"/>
    </source>
</evidence>
<dbReference type="WBParaSite" id="MCU_008932-RA">
    <property type="protein sequence ID" value="MCU_008932-RA"/>
    <property type="gene ID" value="MCU_008932"/>
</dbReference>
<proteinExistence type="predicted"/>
<reference evidence="4" key="2">
    <citation type="submission" date="2019-11" db="UniProtKB">
        <authorList>
            <consortium name="WormBaseParasite"/>
        </authorList>
    </citation>
    <scope>IDENTIFICATION</scope>
</reference>
<evidence type="ECO:0000313" key="2">
    <source>
        <dbReference type="EMBL" id="VDD76563.1"/>
    </source>
</evidence>
<dbReference type="OrthoDB" id="10012272at2759"/>
<feature type="compositionally biased region" description="Polar residues" evidence="1">
    <location>
        <begin position="278"/>
        <end position="288"/>
    </location>
</feature>
<evidence type="ECO:0000256" key="1">
    <source>
        <dbReference type="SAM" id="MobiDB-lite"/>
    </source>
</evidence>
<gene>
    <name evidence="2" type="ORF">MCOS_LOCUS2566</name>
</gene>
<keyword evidence="3" id="KW-1185">Reference proteome</keyword>
<accession>A0A0R3U6X8</accession>
<dbReference type="Proteomes" id="UP000267029">
    <property type="component" value="Unassembled WGS sequence"/>
</dbReference>
<sequence>MATSDAITHTPLVRNPIGHTTTFIMAYKSTKFHSTSNFKRLKEFFDKMATKGLPSIKPYRAGLRRNSSFMIKRRQQDTNFLSASLLCTQIRLQSPVTHFRLQNHRPGSISAYPSTKLSDPLNKHVSRGIESTEAPKIKSGIQDNEVPATSFGRVKLSGEPGFVAPPPSPVEEDLNTHLSLPPNPSETQIKQVNVDLRKAQSTSEDWDLPAPVFDIIEKAFFDLSTHADNEIFHPKVEKPKSSISGTQNLDLDDKGTECGLKEHEDLNSIFRVSLTMSSLESTPTSRPPSQDVDNDNRLPSLSQKSILRRADGETNDHLNAPPEVRPAYSFTCFTQALSADTRKGVRFDVQRNSTHTYEKVHEQVLVNGARKAIFQRLRLQRILHR</sequence>
<evidence type="ECO:0000313" key="4">
    <source>
        <dbReference type="WBParaSite" id="MCU_008932-RA"/>
    </source>
</evidence>
<name>A0A0R3U6X8_MESCO</name>
<reference evidence="2 3" key="1">
    <citation type="submission" date="2018-10" db="EMBL/GenBank/DDBJ databases">
        <authorList>
            <consortium name="Pathogen Informatics"/>
        </authorList>
    </citation>
    <scope>NUCLEOTIDE SEQUENCE [LARGE SCALE GENOMIC DNA]</scope>
</reference>
<feature type="region of interest" description="Disordered" evidence="1">
    <location>
        <begin position="278"/>
        <end position="322"/>
    </location>
</feature>